<dbReference type="EC" id="2.7.7.6" evidence="2"/>
<dbReference type="Pfam" id="PF04998">
    <property type="entry name" value="RNA_pol_Rpb1_5"/>
    <property type="match status" value="1"/>
</dbReference>
<dbReference type="AlphaFoldDB" id="A0A0C3PVC4"/>
<evidence type="ECO:0000256" key="1">
    <source>
        <dbReference type="ARBA" id="ARBA00006460"/>
    </source>
</evidence>
<proteinExistence type="inferred from homology"/>
<evidence type="ECO:0000256" key="5">
    <source>
        <dbReference type="ARBA" id="ARBA00022695"/>
    </source>
</evidence>
<dbReference type="InterPro" id="IPR007081">
    <property type="entry name" value="RNA_pol_Rpb1_5"/>
</dbReference>
<dbReference type="GO" id="GO:0006351">
    <property type="term" value="P:DNA-templated transcription"/>
    <property type="evidence" value="ECO:0007669"/>
    <property type="project" value="InterPro"/>
</dbReference>
<dbReference type="Proteomes" id="UP000054248">
    <property type="component" value="Unassembled WGS sequence"/>
</dbReference>
<evidence type="ECO:0000259" key="7">
    <source>
        <dbReference type="Pfam" id="PF04998"/>
    </source>
</evidence>
<evidence type="ECO:0000256" key="6">
    <source>
        <dbReference type="ARBA" id="ARBA00023163"/>
    </source>
</evidence>
<sequence>MLQTYGVESARETIIREMANVFGVYNIKVDPRHLMLIADYMTFDGGYKAFSRTGIKTNSSVLLRASYESTGTMLAEATLYGEFDKLTSPASSIVLGQPPRNGTGLFGVYAPVPASA</sequence>
<keyword evidence="3" id="KW-0240">DNA-directed RNA polymerase</keyword>
<evidence type="ECO:0000256" key="4">
    <source>
        <dbReference type="ARBA" id="ARBA00022679"/>
    </source>
</evidence>
<evidence type="ECO:0000256" key="3">
    <source>
        <dbReference type="ARBA" id="ARBA00022478"/>
    </source>
</evidence>
<dbReference type="SUPFAM" id="SSF64484">
    <property type="entry name" value="beta and beta-prime subunits of DNA dependent RNA-polymerase"/>
    <property type="match status" value="1"/>
</dbReference>
<dbReference type="GO" id="GO:0005736">
    <property type="term" value="C:RNA polymerase I complex"/>
    <property type="evidence" value="ECO:0007669"/>
    <property type="project" value="TreeGrafter"/>
</dbReference>
<comment type="similarity">
    <text evidence="1">Belongs to the RNA polymerase beta' chain family.</text>
</comment>
<feature type="domain" description="RNA polymerase Rpb1" evidence="7">
    <location>
        <begin position="1"/>
        <end position="60"/>
    </location>
</feature>
<dbReference type="GO" id="GO:0003677">
    <property type="term" value="F:DNA binding"/>
    <property type="evidence" value="ECO:0007669"/>
    <property type="project" value="InterPro"/>
</dbReference>
<evidence type="ECO:0000313" key="9">
    <source>
        <dbReference type="Proteomes" id="UP000054248"/>
    </source>
</evidence>
<gene>
    <name evidence="8" type="ORF">M407DRAFT_83486</name>
</gene>
<dbReference type="GO" id="GO:0003899">
    <property type="term" value="F:DNA-directed RNA polymerase activity"/>
    <property type="evidence" value="ECO:0007669"/>
    <property type="project" value="UniProtKB-EC"/>
</dbReference>
<reference evidence="8 9" key="1">
    <citation type="submission" date="2014-04" db="EMBL/GenBank/DDBJ databases">
        <authorList>
            <consortium name="DOE Joint Genome Institute"/>
            <person name="Kuo A."/>
            <person name="Girlanda M."/>
            <person name="Perotto S."/>
            <person name="Kohler A."/>
            <person name="Nagy L.G."/>
            <person name="Floudas D."/>
            <person name="Copeland A."/>
            <person name="Barry K.W."/>
            <person name="Cichocki N."/>
            <person name="Veneault-Fourrey C."/>
            <person name="LaButti K."/>
            <person name="Lindquist E.A."/>
            <person name="Lipzen A."/>
            <person name="Lundell T."/>
            <person name="Morin E."/>
            <person name="Murat C."/>
            <person name="Sun H."/>
            <person name="Tunlid A."/>
            <person name="Henrissat B."/>
            <person name="Grigoriev I.V."/>
            <person name="Hibbett D.S."/>
            <person name="Martin F."/>
            <person name="Nordberg H.P."/>
            <person name="Cantor M.N."/>
            <person name="Hua S.X."/>
        </authorList>
    </citation>
    <scope>NUCLEOTIDE SEQUENCE [LARGE SCALE GENOMIC DNA]</scope>
    <source>
        <strain evidence="8 9">MUT 4182</strain>
    </source>
</reference>
<dbReference type="InterPro" id="IPR045867">
    <property type="entry name" value="DNA-dir_RpoC_beta_prime"/>
</dbReference>
<accession>A0A0C3PVC4</accession>
<dbReference type="HOGENOM" id="CLU_146885_0_0_1"/>
<keyword evidence="9" id="KW-1185">Reference proteome</keyword>
<dbReference type="OrthoDB" id="270392at2759"/>
<dbReference type="Gene3D" id="1.10.150.390">
    <property type="match status" value="1"/>
</dbReference>
<dbReference type="PANTHER" id="PTHR19376:SF11">
    <property type="entry name" value="DNA-DIRECTED RNA POLYMERASE I SUBUNIT RPA1"/>
    <property type="match status" value="1"/>
</dbReference>
<evidence type="ECO:0000256" key="2">
    <source>
        <dbReference type="ARBA" id="ARBA00012418"/>
    </source>
</evidence>
<evidence type="ECO:0000313" key="8">
    <source>
        <dbReference type="EMBL" id="KIO18875.1"/>
    </source>
</evidence>
<keyword evidence="5" id="KW-0548">Nucleotidyltransferase</keyword>
<dbReference type="PANTHER" id="PTHR19376">
    <property type="entry name" value="DNA-DIRECTED RNA POLYMERASE"/>
    <property type="match status" value="1"/>
</dbReference>
<organism evidence="8 9">
    <name type="scientific">Tulasnella calospora MUT 4182</name>
    <dbReference type="NCBI Taxonomy" id="1051891"/>
    <lineage>
        <taxon>Eukaryota</taxon>
        <taxon>Fungi</taxon>
        <taxon>Dikarya</taxon>
        <taxon>Basidiomycota</taxon>
        <taxon>Agaricomycotina</taxon>
        <taxon>Agaricomycetes</taxon>
        <taxon>Cantharellales</taxon>
        <taxon>Tulasnellaceae</taxon>
        <taxon>Tulasnella</taxon>
    </lineage>
</organism>
<reference evidence="9" key="2">
    <citation type="submission" date="2015-01" db="EMBL/GenBank/DDBJ databases">
        <title>Evolutionary Origins and Diversification of the Mycorrhizal Mutualists.</title>
        <authorList>
            <consortium name="DOE Joint Genome Institute"/>
            <consortium name="Mycorrhizal Genomics Consortium"/>
            <person name="Kohler A."/>
            <person name="Kuo A."/>
            <person name="Nagy L.G."/>
            <person name="Floudas D."/>
            <person name="Copeland A."/>
            <person name="Barry K.W."/>
            <person name="Cichocki N."/>
            <person name="Veneault-Fourrey C."/>
            <person name="LaButti K."/>
            <person name="Lindquist E.A."/>
            <person name="Lipzen A."/>
            <person name="Lundell T."/>
            <person name="Morin E."/>
            <person name="Murat C."/>
            <person name="Riley R."/>
            <person name="Ohm R."/>
            <person name="Sun H."/>
            <person name="Tunlid A."/>
            <person name="Henrissat B."/>
            <person name="Grigoriev I.V."/>
            <person name="Hibbett D.S."/>
            <person name="Martin F."/>
        </authorList>
    </citation>
    <scope>NUCLEOTIDE SEQUENCE [LARGE SCALE GENOMIC DNA]</scope>
    <source>
        <strain evidence="9">MUT 4182</strain>
    </source>
</reference>
<name>A0A0C3PVC4_9AGAM</name>
<dbReference type="STRING" id="1051891.A0A0C3PVC4"/>
<keyword evidence="4" id="KW-0808">Transferase</keyword>
<keyword evidence="6" id="KW-0804">Transcription</keyword>
<protein>
    <recommendedName>
        <fullName evidence="2">DNA-directed RNA polymerase</fullName>
        <ecNumber evidence="2">2.7.7.6</ecNumber>
    </recommendedName>
</protein>
<dbReference type="EMBL" id="KN823254">
    <property type="protein sequence ID" value="KIO18875.1"/>
    <property type="molecule type" value="Genomic_DNA"/>
</dbReference>